<evidence type="ECO:0000313" key="4">
    <source>
        <dbReference type="Proteomes" id="UP000821837"/>
    </source>
</evidence>
<dbReference type="InterPro" id="IPR005135">
    <property type="entry name" value="Endo/exonuclease/phosphatase"/>
</dbReference>
<comment type="caution">
    <text evidence="3">The sequence shown here is derived from an EMBL/GenBank/DDBJ whole genome shotgun (WGS) entry which is preliminary data.</text>
</comment>
<dbReference type="AlphaFoldDB" id="A0A9D4PCP2"/>
<dbReference type="Proteomes" id="UP000821837">
    <property type="component" value="Unassembled WGS sequence"/>
</dbReference>
<organism evidence="3 4">
    <name type="scientific">Rhipicephalus sanguineus</name>
    <name type="common">Brown dog tick</name>
    <name type="synonym">Ixodes sanguineus</name>
    <dbReference type="NCBI Taxonomy" id="34632"/>
    <lineage>
        <taxon>Eukaryota</taxon>
        <taxon>Metazoa</taxon>
        <taxon>Ecdysozoa</taxon>
        <taxon>Arthropoda</taxon>
        <taxon>Chelicerata</taxon>
        <taxon>Arachnida</taxon>
        <taxon>Acari</taxon>
        <taxon>Parasitiformes</taxon>
        <taxon>Ixodida</taxon>
        <taxon>Ixodoidea</taxon>
        <taxon>Ixodidae</taxon>
        <taxon>Rhipicephalinae</taxon>
        <taxon>Rhipicephalus</taxon>
        <taxon>Rhipicephalus</taxon>
    </lineage>
</organism>
<keyword evidence="4" id="KW-1185">Reference proteome</keyword>
<evidence type="ECO:0000256" key="1">
    <source>
        <dbReference type="SAM" id="MobiDB-lite"/>
    </source>
</evidence>
<dbReference type="GO" id="GO:0003824">
    <property type="term" value="F:catalytic activity"/>
    <property type="evidence" value="ECO:0007669"/>
    <property type="project" value="InterPro"/>
</dbReference>
<evidence type="ECO:0000259" key="2">
    <source>
        <dbReference type="Pfam" id="PF03372"/>
    </source>
</evidence>
<reference evidence="3" key="2">
    <citation type="submission" date="2021-09" db="EMBL/GenBank/DDBJ databases">
        <authorList>
            <person name="Jia N."/>
            <person name="Wang J."/>
            <person name="Shi W."/>
            <person name="Du L."/>
            <person name="Sun Y."/>
            <person name="Zhan W."/>
            <person name="Jiang J."/>
            <person name="Wang Q."/>
            <person name="Zhang B."/>
            <person name="Ji P."/>
            <person name="Sakyi L.B."/>
            <person name="Cui X."/>
            <person name="Yuan T."/>
            <person name="Jiang B."/>
            <person name="Yang W."/>
            <person name="Lam T.T.-Y."/>
            <person name="Chang Q."/>
            <person name="Ding S."/>
            <person name="Wang X."/>
            <person name="Zhu J."/>
            <person name="Ruan X."/>
            <person name="Zhao L."/>
            <person name="Wei J."/>
            <person name="Que T."/>
            <person name="Du C."/>
            <person name="Cheng J."/>
            <person name="Dai P."/>
            <person name="Han X."/>
            <person name="Huang E."/>
            <person name="Gao Y."/>
            <person name="Liu J."/>
            <person name="Shao H."/>
            <person name="Ye R."/>
            <person name="Li L."/>
            <person name="Wei W."/>
            <person name="Wang X."/>
            <person name="Wang C."/>
            <person name="Huo Q."/>
            <person name="Li W."/>
            <person name="Guo W."/>
            <person name="Chen H."/>
            <person name="Chen S."/>
            <person name="Zhou L."/>
            <person name="Zhou L."/>
            <person name="Ni X."/>
            <person name="Tian J."/>
            <person name="Zhou Y."/>
            <person name="Sheng Y."/>
            <person name="Liu T."/>
            <person name="Pan Y."/>
            <person name="Xia L."/>
            <person name="Li J."/>
            <person name="Zhao F."/>
            <person name="Cao W."/>
        </authorList>
    </citation>
    <scope>NUCLEOTIDE SEQUENCE</scope>
    <source>
        <strain evidence="3">Rsan-2018</strain>
        <tissue evidence="3">Larvae</tissue>
    </source>
</reference>
<dbReference type="EMBL" id="JABSTV010001255">
    <property type="protein sequence ID" value="KAH7936414.1"/>
    <property type="molecule type" value="Genomic_DNA"/>
</dbReference>
<dbReference type="Pfam" id="PF03372">
    <property type="entry name" value="Exo_endo_phos"/>
    <property type="match status" value="1"/>
</dbReference>
<gene>
    <name evidence="3" type="ORF">HPB52_023399</name>
</gene>
<feature type="domain" description="Endonuclease/exonuclease/phosphatase" evidence="2">
    <location>
        <begin position="46"/>
        <end position="177"/>
    </location>
</feature>
<name>A0A9D4PCP2_RHISA</name>
<dbReference type="InterPro" id="IPR036691">
    <property type="entry name" value="Endo/exonu/phosph_ase_sf"/>
</dbReference>
<sequence>MAQFDRFSNPRQVTRKKANSHDASRSVSPTRRRNIESVEDGNPYPSLQELIKPNQPDIIALQETNTQYVRLQGYMTCAQTQRTAILAKKALSAQKHELEQTQIEHTLIEILPERKMQQSLFMANLYSPPRDQLPDFDHFVREIRKRTNGHQVVIVGDLNASHTAWGYHITTKKGSREKRNARQLASHIHSSCVLPEFA</sequence>
<accession>A0A9D4PCP2</accession>
<proteinExistence type="predicted"/>
<dbReference type="SUPFAM" id="SSF56219">
    <property type="entry name" value="DNase I-like"/>
    <property type="match status" value="1"/>
</dbReference>
<feature type="region of interest" description="Disordered" evidence="1">
    <location>
        <begin position="1"/>
        <end position="49"/>
    </location>
</feature>
<dbReference type="Gene3D" id="3.60.10.10">
    <property type="entry name" value="Endonuclease/exonuclease/phosphatase"/>
    <property type="match status" value="1"/>
</dbReference>
<evidence type="ECO:0000313" key="3">
    <source>
        <dbReference type="EMBL" id="KAH7936414.1"/>
    </source>
</evidence>
<reference evidence="3" key="1">
    <citation type="journal article" date="2020" name="Cell">
        <title>Large-Scale Comparative Analyses of Tick Genomes Elucidate Their Genetic Diversity and Vector Capacities.</title>
        <authorList>
            <consortium name="Tick Genome and Microbiome Consortium (TIGMIC)"/>
            <person name="Jia N."/>
            <person name="Wang J."/>
            <person name="Shi W."/>
            <person name="Du L."/>
            <person name="Sun Y."/>
            <person name="Zhan W."/>
            <person name="Jiang J.F."/>
            <person name="Wang Q."/>
            <person name="Zhang B."/>
            <person name="Ji P."/>
            <person name="Bell-Sakyi L."/>
            <person name="Cui X.M."/>
            <person name="Yuan T.T."/>
            <person name="Jiang B.G."/>
            <person name="Yang W.F."/>
            <person name="Lam T.T."/>
            <person name="Chang Q.C."/>
            <person name="Ding S.J."/>
            <person name="Wang X.J."/>
            <person name="Zhu J.G."/>
            <person name="Ruan X.D."/>
            <person name="Zhao L."/>
            <person name="Wei J.T."/>
            <person name="Ye R.Z."/>
            <person name="Que T.C."/>
            <person name="Du C.H."/>
            <person name="Zhou Y.H."/>
            <person name="Cheng J.X."/>
            <person name="Dai P.F."/>
            <person name="Guo W.B."/>
            <person name="Han X.H."/>
            <person name="Huang E.J."/>
            <person name="Li L.F."/>
            <person name="Wei W."/>
            <person name="Gao Y.C."/>
            <person name="Liu J.Z."/>
            <person name="Shao H.Z."/>
            <person name="Wang X."/>
            <person name="Wang C.C."/>
            <person name="Yang T.C."/>
            <person name="Huo Q.B."/>
            <person name="Li W."/>
            <person name="Chen H.Y."/>
            <person name="Chen S.E."/>
            <person name="Zhou L.G."/>
            <person name="Ni X.B."/>
            <person name="Tian J.H."/>
            <person name="Sheng Y."/>
            <person name="Liu T."/>
            <person name="Pan Y.S."/>
            <person name="Xia L.Y."/>
            <person name="Li J."/>
            <person name="Zhao F."/>
            <person name="Cao W.C."/>
        </authorList>
    </citation>
    <scope>NUCLEOTIDE SEQUENCE</scope>
    <source>
        <strain evidence="3">Rsan-2018</strain>
    </source>
</reference>
<protein>
    <recommendedName>
        <fullName evidence="2">Endonuclease/exonuclease/phosphatase domain-containing protein</fullName>
    </recommendedName>
</protein>